<evidence type="ECO:0000313" key="2">
    <source>
        <dbReference type="Proteomes" id="UP001302120"/>
    </source>
</evidence>
<accession>A0ABU5UD52</accession>
<organism evidence="1 2">
    <name type="scientific">Nodularia harveyana UHCC-0300</name>
    <dbReference type="NCBI Taxonomy" id="2974287"/>
    <lineage>
        <taxon>Bacteria</taxon>
        <taxon>Bacillati</taxon>
        <taxon>Cyanobacteriota</taxon>
        <taxon>Cyanophyceae</taxon>
        <taxon>Nostocales</taxon>
        <taxon>Nodulariaceae</taxon>
        <taxon>Nodularia</taxon>
    </lineage>
</organism>
<reference evidence="1 2" key="1">
    <citation type="submission" date="2023-12" db="EMBL/GenBank/DDBJ databases">
        <title>Baltic Sea Cyanobacteria.</title>
        <authorList>
            <person name="Delbaje E."/>
            <person name="Fewer D.P."/>
            <person name="Shishido T.K."/>
        </authorList>
    </citation>
    <scope>NUCLEOTIDE SEQUENCE [LARGE SCALE GENOMIC DNA]</scope>
    <source>
        <strain evidence="1 2">UHCC-0300</strain>
    </source>
</reference>
<evidence type="ECO:0000313" key="1">
    <source>
        <dbReference type="EMBL" id="MEA5581253.1"/>
    </source>
</evidence>
<dbReference type="Proteomes" id="UP001302120">
    <property type="component" value="Unassembled WGS sequence"/>
</dbReference>
<protein>
    <submittedName>
        <fullName evidence="1">Uncharacterized protein</fullName>
    </submittedName>
</protein>
<proteinExistence type="predicted"/>
<name>A0ABU5UD52_9CYAN</name>
<sequence length="60" mass="7196">MQNRYQYDLTSYRILPWLFGQDVLRDDRCLWTQLSMPLNGLPATDVYPILESVWLKNYGK</sequence>
<gene>
    <name evidence="1" type="ORF">VB620_07860</name>
</gene>
<keyword evidence="2" id="KW-1185">Reference proteome</keyword>
<comment type="caution">
    <text evidence="1">The sequence shown here is derived from an EMBL/GenBank/DDBJ whole genome shotgun (WGS) entry which is preliminary data.</text>
</comment>
<dbReference type="RefSeq" id="WP_323195585.1">
    <property type="nucleotide sequence ID" value="NZ_JAYGHG010000008.1"/>
</dbReference>
<dbReference type="EMBL" id="JAYGHG010000008">
    <property type="protein sequence ID" value="MEA5581253.1"/>
    <property type="molecule type" value="Genomic_DNA"/>
</dbReference>